<organism evidence="1 2">
    <name type="scientific">Stieleria marina</name>
    <dbReference type="NCBI Taxonomy" id="1930275"/>
    <lineage>
        <taxon>Bacteria</taxon>
        <taxon>Pseudomonadati</taxon>
        <taxon>Planctomycetota</taxon>
        <taxon>Planctomycetia</taxon>
        <taxon>Pirellulales</taxon>
        <taxon>Pirellulaceae</taxon>
        <taxon>Stieleria</taxon>
    </lineage>
</organism>
<evidence type="ECO:0000313" key="1">
    <source>
        <dbReference type="EMBL" id="QDT11522.1"/>
    </source>
</evidence>
<reference evidence="1 2" key="1">
    <citation type="submission" date="2019-02" db="EMBL/GenBank/DDBJ databases">
        <title>Deep-cultivation of Planctomycetes and their phenomic and genomic characterization uncovers novel biology.</title>
        <authorList>
            <person name="Wiegand S."/>
            <person name="Jogler M."/>
            <person name="Boedeker C."/>
            <person name="Pinto D."/>
            <person name="Vollmers J."/>
            <person name="Rivas-Marin E."/>
            <person name="Kohn T."/>
            <person name="Peeters S.H."/>
            <person name="Heuer A."/>
            <person name="Rast P."/>
            <person name="Oberbeckmann S."/>
            <person name="Bunk B."/>
            <person name="Jeske O."/>
            <person name="Meyerdierks A."/>
            <person name="Storesund J.E."/>
            <person name="Kallscheuer N."/>
            <person name="Luecker S."/>
            <person name="Lage O.M."/>
            <person name="Pohl T."/>
            <person name="Merkel B.J."/>
            <person name="Hornburger P."/>
            <person name="Mueller R.-W."/>
            <person name="Bruemmer F."/>
            <person name="Labrenz M."/>
            <person name="Spormann A.M."/>
            <person name="Op den Camp H."/>
            <person name="Overmann J."/>
            <person name="Amann R."/>
            <person name="Jetten M.S.M."/>
            <person name="Mascher T."/>
            <person name="Medema M.H."/>
            <person name="Devos D.P."/>
            <person name="Kaster A.-K."/>
            <person name="Ovreas L."/>
            <person name="Rohde M."/>
            <person name="Galperin M.Y."/>
            <person name="Jogler C."/>
        </authorList>
    </citation>
    <scope>NUCLEOTIDE SEQUENCE [LARGE SCALE GENOMIC DNA]</scope>
    <source>
        <strain evidence="1 2">K23_9</strain>
    </source>
</reference>
<dbReference type="InterPro" id="IPR011992">
    <property type="entry name" value="EF-hand-dom_pair"/>
</dbReference>
<dbReference type="SUPFAM" id="SSF47473">
    <property type="entry name" value="EF-hand"/>
    <property type="match status" value="1"/>
</dbReference>
<name>A0A517NWL3_9BACT</name>
<dbReference type="RefSeq" id="WP_145419339.1">
    <property type="nucleotide sequence ID" value="NZ_CP036526.1"/>
</dbReference>
<dbReference type="AlphaFoldDB" id="A0A517NWL3"/>
<keyword evidence="2" id="KW-1185">Reference proteome</keyword>
<dbReference type="EMBL" id="CP036526">
    <property type="protein sequence ID" value="QDT11522.1"/>
    <property type="molecule type" value="Genomic_DNA"/>
</dbReference>
<evidence type="ECO:0000313" key="2">
    <source>
        <dbReference type="Proteomes" id="UP000319817"/>
    </source>
</evidence>
<evidence type="ECO:0008006" key="3">
    <source>
        <dbReference type="Google" id="ProtNLM"/>
    </source>
</evidence>
<dbReference type="InterPro" id="IPR018247">
    <property type="entry name" value="EF_Hand_1_Ca_BS"/>
</dbReference>
<dbReference type="PROSITE" id="PS00018">
    <property type="entry name" value="EF_HAND_1"/>
    <property type="match status" value="1"/>
</dbReference>
<gene>
    <name evidence="1" type="ORF">K239x_35200</name>
</gene>
<dbReference type="Proteomes" id="UP000319817">
    <property type="component" value="Chromosome"/>
</dbReference>
<accession>A0A517NWL3</accession>
<dbReference type="OrthoDB" id="289648at2"/>
<sequence length="324" mass="36068">MNRLTQVKRPKVSGAKTLFLLRVFATGILATGVLGTGTLSAQKISADKQKAEVSATEVGVSELEDKFRDVTCMQAANFSSTAQSEAIRIVRERGYRDERFDAVVYRILREVCEPGKLNMLQATNGLSLLPHSTLELKVQIKLTYECFVTARQQAAALKKGRVNSRAEEIIAEKAERYLAMHPSELTEVLRARLKTRDLPVFGYKLLGYLGDLEQTLLPLVIDAAGSEQPDEASAALLAADACFKRMQPDQAKAIADENAKADVDEKMLKYAERIISRYDLNKDGNLSEQEGAKMLMSPMSADYNGDRLVTVNEYGRWLRSRQKK</sequence>
<protein>
    <recommendedName>
        <fullName evidence="3">EF hand</fullName>
    </recommendedName>
</protein>
<proteinExistence type="predicted"/>